<dbReference type="InterPro" id="IPR002710">
    <property type="entry name" value="Dilute_dom"/>
</dbReference>
<dbReference type="OrthoDB" id="6108017at2759"/>
<feature type="region of interest" description="Disordered" evidence="2">
    <location>
        <begin position="378"/>
        <end position="398"/>
    </location>
</feature>
<feature type="domain" description="Dilute" evidence="3">
    <location>
        <begin position="272"/>
        <end position="552"/>
    </location>
</feature>
<feature type="region of interest" description="Disordered" evidence="2">
    <location>
        <begin position="174"/>
        <end position="201"/>
    </location>
</feature>
<dbReference type="SMART" id="SM01132">
    <property type="entry name" value="DIL"/>
    <property type="match status" value="1"/>
</dbReference>
<keyword evidence="5" id="KW-1185">Reference proteome</keyword>
<comment type="caution">
    <text evidence="4">The sequence shown here is derived from an EMBL/GenBank/DDBJ whole genome shotgun (WGS) entry which is preliminary data.</text>
</comment>
<proteinExistence type="predicted"/>
<organism evidence="4 5">
    <name type="scientific">Bugula neritina</name>
    <name type="common">Brown bryozoan</name>
    <name type="synonym">Sertularia neritina</name>
    <dbReference type="NCBI Taxonomy" id="10212"/>
    <lineage>
        <taxon>Eukaryota</taxon>
        <taxon>Metazoa</taxon>
        <taxon>Spiralia</taxon>
        <taxon>Lophotrochozoa</taxon>
        <taxon>Bryozoa</taxon>
        <taxon>Gymnolaemata</taxon>
        <taxon>Cheilostomatida</taxon>
        <taxon>Flustrina</taxon>
        <taxon>Buguloidea</taxon>
        <taxon>Bugulidae</taxon>
        <taxon>Bugula</taxon>
    </lineage>
</organism>
<reference evidence="4" key="1">
    <citation type="submission" date="2020-06" db="EMBL/GenBank/DDBJ databases">
        <title>Draft genome of Bugula neritina, a colonial animal packing powerful symbionts and potential medicines.</title>
        <authorList>
            <person name="Rayko M."/>
        </authorList>
    </citation>
    <scope>NUCLEOTIDE SEQUENCE [LARGE SCALE GENOMIC DNA]</scope>
    <source>
        <strain evidence="4">Kwan_BN1</strain>
    </source>
</reference>
<evidence type="ECO:0000259" key="3">
    <source>
        <dbReference type="PROSITE" id="PS51126"/>
    </source>
</evidence>
<dbReference type="EMBL" id="VXIV02002010">
    <property type="protein sequence ID" value="KAF6027871.1"/>
    <property type="molecule type" value="Genomic_DNA"/>
</dbReference>
<feature type="coiled-coil region" evidence="1">
    <location>
        <begin position="81"/>
        <end position="169"/>
    </location>
</feature>
<dbReference type="AlphaFoldDB" id="A0A7J7JQB7"/>
<dbReference type="InterPro" id="IPR052072">
    <property type="entry name" value="Vascular_dev_regulator"/>
</dbReference>
<accession>A0A7J7JQB7</accession>
<evidence type="ECO:0000256" key="1">
    <source>
        <dbReference type="SAM" id="Coils"/>
    </source>
</evidence>
<feature type="compositionally biased region" description="Low complexity" evidence="2">
    <location>
        <begin position="378"/>
        <end position="391"/>
    </location>
</feature>
<dbReference type="CDD" id="cd15470">
    <property type="entry name" value="Myo5_CBD"/>
    <property type="match status" value="1"/>
</dbReference>
<keyword evidence="1" id="KW-0175">Coiled coil</keyword>
<protein>
    <submittedName>
        <fullName evidence="4">Myo5</fullName>
    </submittedName>
</protein>
<dbReference type="Proteomes" id="UP000593567">
    <property type="component" value="Unassembled WGS sequence"/>
</dbReference>
<dbReference type="PROSITE" id="PS51126">
    <property type="entry name" value="DILUTE"/>
    <property type="match status" value="1"/>
</dbReference>
<evidence type="ECO:0000313" key="4">
    <source>
        <dbReference type="EMBL" id="KAF6027871.1"/>
    </source>
</evidence>
<dbReference type="PANTHER" id="PTHR16027">
    <property type="entry name" value="DILUTE DOMAIN-CONTAINING PROTEIN YPR089W"/>
    <property type="match status" value="1"/>
</dbReference>
<gene>
    <name evidence="4" type="ORF">EB796_013818</name>
</gene>
<dbReference type="Pfam" id="PF01843">
    <property type="entry name" value="DIL"/>
    <property type="match status" value="1"/>
</dbReference>
<sequence>MACVIFIDQFTALNEELSRRREECIQLKSLLASRTKDSIETAKESYGGNAEILNEDGELASAYQTLKDVNRVLQRDLELEKSGYKRKELELRATIEELKKDNNRQQDLIGQLNKVASNLSMSPEQAMQNALQFEIQRLMSENLDMREKCDQLEDKVRKLKKAVKIYSNRLKEHGVSGNSEGVSSKGKPEEGLEEDEEEEMGGKIKYQPTKNYMGMLEYKKEEEAALVKHLVTDLKPRVAITLIPTLPAYILFMCLRHTDHLNEDSRCKTLLTNVINGIKKVSKAHQDDIETLILWLSNTCRFLHLLKQYSGEKSFQVENTELQNNHCLRNFDLSEYRAILNDLAVWLYQGVVKTAKEHIHPLIVGALLEYEGIQGLSSKPSMSRQRSSSHSDTLEAPSTPEHCFENLIKTLSSWVNLMRTHGFDTLVVNQLFKQLFYFIVATAANNLLLRKDMCNWSKGMQIRYNLSNLEQWLRDNRLHECGAVEAMEPLIQASQLLQARKTAEDVDSICEMCSQLSVAQIIKILNLYTPVDEYEERVPISFIRKIQQTLKEKRKSDSSNPQALLIDTKQFFPVMFPFCPSSIGLESIDIPSVLKLGFLVRL</sequence>
<evidence type="ECO:0000313" key="5">
    <source>
        <dbReference type="Proteomes" id="UP000593567"/>
    </source>
</evidence>
<evidence type="ECO:0000256" key="2">
    <source>
        <dbReference type="SAM" id="MobiDB-lite"/>
    </source>
</evidence>
<dbReference type="GO" id="GO:0051020">
    <property type="term" value="F:GTPase binding"/>
    <property type="evidence" value="ECO:0007669"/>
    <property type="project" value="TreeGrafter"/>
</dbReference>
<name>A0A7J7JQB7_BUGNE</name>
<dbReference type="PANTHER" id="PTHR16027:SF6">
    <property type="entry name" value="DILUTE DOMAIN-CONTAINING PROTEIN"/>
    <property type="match status" value="1"/>
</dbReference>